<proteinExistence type="predicted"/>
<dbReference type="Proteomes" id="UP001374893">
    <property type="component" value="Chromosome"/>
</dbReference>
<dbReference type="SUPFAM" id="SSF56784">
    <property type="entry name" value="HAD-like"/>
    <property type="match status" value="1"/>
</dbReference>
<sequence length="206" mass="23533">MTFLFDIGKVILDFDFETSLARLLSPGVPAENLHELLGDKDAFERGDIPLDDYIDQALAALGPDVTREAFEHAWRDIFTPNRPMWAEIERLSEAGHRLLLFSNTNAIHTPWMLENYEIFARFEAGTYSFEANSMKPEESIYRQAIANHDLEPAETLYIDDLPANIETGRRLGFRAHQYRLDDHPAFESWLASELESAARSGTFQVP</sequence>
<reference evidence="1 2" key="1">
    <citation type="submission" date="2021-06" db="EMBL/GenBank/DDBJ databases">
        <title>Complete genome of Haloferula helveola possessing various polysaccharide degrading enzymes.</title>
        <authorList>
            <person name="Takami H."/>
            <person name="Huang C."/>
            <person name="Hamasaki K."/>
        </authorList>
    </citation>
    <scope>NUCLEOTIDE SEQUENCE [LARGE SCALE GENOMIC DNA]</scope>
    <source>
        <strain evidence="1 2">CN-1</strain>
    </source>
</reference>
<evidence type="ECO:0000313" key="1">
    <source>
        <dbReference type="EMBL" id="BCX46101.1"/>
    </source>
</evidence>
<dbReference type="InterPro" id="IPR036412">
    <property type="entry name" value="HAD-like_sf"/>
</dbReference>
<name>A0ABN6GY08_9BACT</name>
<protein>
    <submittedName>
        <fullName evidence="1">Haloacid dehalogenase</fullName>
    </submittedName>
</protein>
<accession>A0ABN6GY08</accession>
<dbReference type="Gene3D" id="1.10.150.240">
    <property type="entry name" value="Putative phosphatase, domain 2"/>
    <property type="match status" value="1"/>
</dbReference>
<dbReference type="SFLD" id="SFLDG01129">
    <property type="entry name" value="C1.5:_HAD__Beta-PGM__Phosphata"/>
    <property type="match status" value="1"/>
</dbReference>
<dbReference type="PANTHER" id="PTHR43611:SF3">
    <property type="entry name" value="FLAVIN MONONUCLEOTIDE HYDROLASE 1, CHLOROPLATIC"/>
    <property type="match status" value="1"/>
</dbReference>
<dbReference type="InterPro" id="IPR006439">
    <property type="entry name" value="HAD-SF_hydro_IA"/>
</dbReference>
<dbReference type="InterPro" id="IPR023198">
    <property type="entry name" value="PGP-like_dom2"/>
</dbReference>
<dbReference type="PANTHER" id="PTHR43611">
    <property type="entry name" value="ALPHA-D-GLUCOSE 1-PHOSPHATE PHOSPHATASE"/>
    <property type="match status" value="1"/>
</dbReference>
<dbReference type="Pfam" id="PF00702">
    <property type="entry name" value="Hydrolase"/>
    <property type="match status" value="1"/>
</dbReference>
<dbReference type="CDD" id="cd02603">
    <property type="entry name" value="HAD_sEH-N_like"/>
    <property type="match status" value="1"/>
</dbReference>
<dbReference type="RefSeq" id="WP_338687454.1">
    <property type="nucleotide sequence ID" value="NZ_AP024702.1"/>
</dbReference>
<organism evidence="1 2">
    <name type="scientific">Haloferula helveola</name>
    <dbReference type="NCBI Taxonomy" id="490095"/>
    <lineage>
        <taxon>Bacteria</taxon>
        <taxon>Pseudomonadati</taxon>
        <taxon>Verrucomicrobiota</taxon>
        <taxon>Verrucomicrobiia</taxon>
        <taxon>Verrucomicrobiales</taxon>
        <taxon>Verrucomicrobiaceae</taxon>
        <taxon>Haloferula</taxon>
    </lineage>
</organism>
<dbReference type="Gene3D" id="3.40.50.1000">
    <property type="entry name" value="HAD superfamily/HAD-like"/>
    <property type="match status" value="1"/>
</dbReference>
<dbReference type="InterPro" id="IPR023214">
    <property type="entry name" value="HAD_sf"/>
</dbReference>
<dbReference type="SFLD" id="SFLDS00003">
    <property type="entry name" value="Haloacid_Dehalogenase"/>
    <property type="match status" value="1"/>
</dbReference>
<gene>
    <name evidence="1" type="ORF">HAHE_00090</name>
</gene>
<dbReference type="NCBIfam" id="TIGR01509">
    <property type="entry name" value="HAD-SF-IA-v3"/>
    <property type="match status" value="1"/>
</dbReference>
<evidence type="ECO:0000313" key="2">
    <source>
        <dbReference type="Proteomes" id="UP001374893"/>
    </source>
</evidence>
<dbReference type="EMBL" id="AP024702">
    <property type="protein sequence ID" value="BCX46101.1"/>
    <property type="molecule type" value="Genomic_DNA"/>
</dbReference>
<keyword evidence="2" id="KW-1185">Reference proteome</keyword>